<dbReference type="AlphaFoldDB" id="A0A1R3V0S1"/>
<accession>A0A1R3V0S1</accession>
<sequence>MAWLVVIGLGARRAHPENHGRPLTIGGFDPIDQALNLPVPLSRAFVCKHHEPTRLEIGLTNFVWAA</sequence>
<gene>
    <name evidence="1" type="ORF">BQ8794_10186</name>
</gene>
<evidence type="ECO:0000313" key="1">
    <source>
        <dbReference type="EMBL" id="SIT52816.1"/>
    </source>
</evidence>
<dbReference type="STRING" id="1631249.BQ8794_10186"/>
<organism evidence="1 2">
    <name type="scientific">Mesorhizobium prunaredense</name>
    <dbReference type="NCBI Taxonomy" id="1631249"/>
    <lineage>
        <taxon>Bacteria</taxon>
        <taxon>Pseudomonadati</taxon>
        <taxon>Pseudomonadota</taxon>
        <taxon>Alphaproteobacteria</taxon>
        <taxon>Hyphomicrobiales</taxon>
        <taxon>Phyllobacteriaceae</taxon>
        <taxon>Mesorhizobium</taxon>
    </lineage>
</organism>
<proteinExistence type="predicted"/>
<keyword evidence="2" id="KW-1185">Reference proteome</keyword>
<dbReference type="Proteomes" id="UP000188388">
    <property type="component" value="Unassembled WGS sequence"/>
</dbReference>
<reference evidence="2" key="1">
    <citation type="submission" date="2017-01" db="EMBL/GenBank/DDBJ databases">
        <authorList>
            <person name="Brunel B."/>
        </authorList>
    </citation>
    <scope>NUCLEOTIDE SEQUENCE [LARGE SCALE GENOMIC DNA]</scope>
</reference>
<name>A0A1R3V0S1_9HYPH</name>
<evidence type="ECO:0000313" key="2">
    <source>
        <dbReference type="Proteomes" id="UP000188388"/>
    </source>
</evidence>
<protein>
    <submittedName>
        <fullName evidence="1">Uncharacterized protein</fullName>
    </submittedName>
</protein>
<dbReference type="EMBL" id="FTPD01000001">
    <property type="protein sequence ID" value="SIT52816.1"/>
    <property type="molecule type" value="Genomic_DNA"/>
</dbReference>